<evidence type="ECO:0000256" key="1">
    <source>
        <dbReference type="SAM" id="MobiDB-lite"/>
    </source>
</evidence>
<reference evidence="2 3" key="1">
    <citation type="journal article" date="2018" name="Evol. Lett.">
        <title>Horizontal gene cluster transfer increased hallucinogenic mushroom diversity.</title>
        <authorList>
            <person name="Reynolds H.T."/>
            <person name="Vijayakumar V."/>
            <person name="Gluck-Thaler E."/>
            <person name="Korotkin H.B."/>
            <person name="Matheny P.B."/>
            <person name="Slot J.C."/>
        </authorList>
    </citation>
    <scope>NUCLEOTIDE SEQUENCE [LARGE SCALE GENOMIC DNA]</scope>
    <source>
        <strain evidence="2 3">2629</strain>
    </source>
</reference>
<feature type="compositionally biased region" description="Low complexity" evidence="1">
    <location>
        <begin position="39"/>
        <end position="71"/>
    </location>
</feature>
<sequence>LKRSRASRIKSKAVVDDDSDLDIIVGPDAGQDPKDPKVTTAPAPDTPAPMAVDGEVTTPLSSKTSPATSSSSSEVCWLPYALVPELDVTSPSYLKVKALASTSSGRNPHKRARLEDSLATQVTRAAYQELELEVKSLSLRIQALTRTHDTLKSLMDAF</sequence>
<gene>
    <name evidence="2" type="ORF">CVT24_010487</name>
</gene>
<keyword evidence="3" id="KW-1185">Reference proteome</keyword>
<proteinExistence type="predicted"/>
<organism evidence="2 3">
    <name type="scientific">Panaeolus cyanescens</name>
    <dbReference type="NCBI Taxonomy" id="181874"/>
    <lineage>
        <taxon>Eukaryota</taxon>
        <taxon>Fungi</taxon>
        <taxon>Dikarya</taxon>
        <taxon>Basidiomycota</taxon>
        <taxon>Agaricomycotina</taxon>
        <taxon>Agaricomycetes</taxon>
        <taxon>Agaricomycetidae</taxon>
        <taxon>Agaricales</taxon>
        <taxon>Agaricineae</taxon>
        <taxon>Galeropsidaceae</taxon>
        <taxon>Panaeolus</taxon>
    </lineage>
</organism>
<dbReference type="InParanoid" id="A0A409YN56"/>
<protein>
    <submittedName>
        <fullName evidence="2">Uncharacterized protein</fullName>
    </submittedName>
</protein>
<accession>A0A409YN56</accession>
<evidence type="ECO:0000313" key="3">
    <source>
        <dbReference type="Proteomes" id="UP000284842"/>
    </source>
</evidence>
<evidence type="ECO:0000313" key="2">
    <source>
        <dbReference type="EMBL" id="PPR04024.1"/>
    </source>
</evidence>
<name>A0A409YN56_9AGAR</name>
<dbReference type="AlphaFoldDB" id="A0A409YN56"/>
<dbReference type="Proteomes" id="UP000284842">
    <property type="component" value="Unassembled WGS sequence"/>
</dbReference>
<feature type="non-terminal residue" evidence="2">
    <location>
        <position position="1"/>
    </location>
</feature>
<comment type="caution">
    <text evidence="2">The sequence shown here is derived from an EMBL/GenBank/DDBJ whole genome shotgun (WGS) entry which is preliminary data.</text>
</comment>
<dbReference type="EMBL" id="NHTK01000996">
    <property type="protein sequence ID" value="PPR04024.1"/>
    <property type="molecule type" value="Genomic_DNA"/>
</dbReference>
<feature type="region of interest" description="Disordered" evidence="1">
    <location>
        <begin position="20"/>
        <end position="71"/>
    </location>
</feature>